<organism evidence="2 3">
    <name type="scientific">Pyrococcus horikoshii (strain ATCC 700860 / DSM 12428 / JCM 9974 / NBRC 100139 / OT-3)</name>
    <dbReference type="NCBI Taxonomy" id="70601"/>
    <lineage>
        <taxon>Archaea</taxon>
        <taxon>Methanobacteriati</taxon>
        <taxon>Methanobacteriota</taxon>
        <taxon>Thermococci</taxon>
        <taxon>Thermococcales</taxon>
        <taxon>Thermococcaceae</taxon>
        <taxon>Pyrococcus</taxon>
    </lineage>
</organism>
<dbReference type="PIR" id="E71185">
    <property type="entry name" value="E71185"/>
</dbReference>
<name>O59434_PYRHO</name>
<proteinExistence type="predicted"/>
<keyword evidence="1" id="KW-0812">Transmembrane</keyword>
<dbReference type="EnsemblBacteria" id="BAA30876">
    <property type="protein sequence ID" value="BAA30876"/>
    <property type="gene ID" value="BAA30876"/>
</dbReference>
<dbReference type="KEGG" id="pho:PH1762"/>
<sequence>MLGDLGLPLSLSLILLSIPLGLLHLGSFLNLGYLHHSCLRNLGFFLLSLALTFKSLLNSLSFIYLTSESYWLSGFLNYVNSILEYSSIPFCDPSGLLYICSGLTGSFFINPLNYYFLTLDLHGDPR</sequence>
<dbReference type="Proteomes" id="UP000000752">
    <property type="component" value="Chromosome"/>
</dbReference>
<protein>
    <submittedName>
        <fullName evidence="2">Uncharacterized protein</fullName>
    </submittedName>
</protein>
<dbReference type="EMBL" id="BA000001">
    <property type="protein sequence ID" value="BAA30876.1"/>
    <property type="molecule type" value="Genomic_DNA"/>
</dbReference>
<accession>O59434</accession>
<feature type="transmembrane region" description="Helical" evidence="1">
    <location>
        <begin position="44"/>
        <end position="65"/>
    </location>
</feature>
<keyword evidence="1" id="KW-0472">Membrane</keyword>
<feature type="transmembrane region" description="Helical" evidence="1">
    <location>
        <begin position="95"/>
        <end position="117"/>
    </location>
</feature>
<keyword evidence="3" id="KW-1185">Reference proteome</keyword>
<evidence type="ECO:0000313" key="3">
    <source>
        <dbReference type="Proteomes" id="UP000000752"/>
    </source>
</evidence>
<gene>
    <name evidence="2" type="ordered locus">PH1762</name>
</gene>
<feature type="transmembrane region" description="Helical" evidence="1">
    <location>
        <begin position="12"/>
        <end position="32"/>
    </location>
</feature>
<keyword evidence="1" id="KW-1133">Transmembrane helix</keyword>
<reference evidence="2 3" key="1">
    <citation type="journal article" date="1998" name="DNA Res.">
        <title>Complete sequence and gene organization of the genome of a hyper-thermophilic archaebacterium, Pyrococcus horikoshii OT3.</title>
        <authorList>
            <person name="Kawarabayasi Y."/>
            <person name="Sawada M."/>
            <person name="Horikawa H."/>
            <person name="Haikawa Y."/>
            <person name="Hino Y."/>
            <person name="Yamamoto S."/>
            <person name="Sekine M."/>
            <person name="Baba S."/>
            <person name="Kosugi H."/>
            <person name="Hosoyama A."/>
            <person name="Nagai Y."/>
            <person name="Sakai M."/>
            <person name="Ogura K."/>
            <person name="Otuka R."/>
            <person name="Nakazawa H."/>
            <person name="Takamiya M."/>
            <person name="Ohfuku Y."/>
            <person name="Funahashi T."/>
            <person name="Tanaka T."/>
            <person name="Kudoh Y."/>
            <person name="Yamazaki J."/>
            <person name="Kushida N."/>
            <person name="Oguchi A."/>
            <person name="Aoki K."/>
            <person name="Nakamura Y."/>
            <person name="Robb T.F."/>
            <person name="Horikoshi K."/>
            <person name="Masuchi Y."/>
            <person name="Shizuya H."/>
            <person name="Kikuchi H."/>
        </authorList>
    </citation>
    <scope>NUCLEOTIDE SEQUENCE [LARGE SCALE GENOMIC DNA]</scope>
    <source>
        <strain evidence="3">ATCC 700860 / DSM 12428 / JCM 9974 / NBRC 100139 / OT-3</strain>
    </source>
</reference>
<evidence type="ECO:0000313" key="2">
    <source>
        <dbReference type="EMBL" id="BAA30876.1"/>
    </source>
</evidence>
<dbReference type="AlphaFoldDB" id="O59434"/>
<evidence type="ECO:0000256" key="1">
    <source>
        <dbReference type="SAM" id="Phobius"/>
    </source>
</evidence>